<keyword evidence="2" id="KW-1185">Reference proteome</keyword>
<protein>
    <submittedName>
        <fullName evidence="1">Uncharacterized protein</fullName>
    </submittedName>
</protein>
<proteinExistence type="predicted"/>
<dbReference type="RefSeq" id="WP_083031609.1">
    <property type="nucleotide sequence ID" value="NZ_AP022618.1"/>
</dbReference>
<dbReference type="STRING" id="444597.BST26_13540"/>
<evidence type="ECO:0000313" key="1">
    <source>
        <dbReference type="EMBL" id="ORA69503.1"/>
    </source>
</evidence>
<dbReference type="OrthoDB" id="4753518at2"/>
<reference evidence="1 2" key="1">
    <citation type="submission" date="2016-12" db="EMBL/GenBank/DDBJ databases">
        <title>The new phylogeny of genus Mycobacterium.</title>
        <authorList>
            <person name="Tortoli E."/>
            <person name="Trovato A."/>
            <person name="Cirillo D.M."/>
        </authorList>
    </citation>
    <scope>NUCLEOTIDE SEQUENCE [LARGE SCALE GENOMIC DNA]</scope>
    <source>
        <strain evidence="1 2">DSM 45130</strain>
    </source>
</reference>
<gene>
    <name evidence="1" type="ORF">BST26_13540</name>
</gene>
<organism evidence="1 2">
    <name type="scientific">Mycolicibacterium insubricum</name>
    <dbReference type="NCBI Taxonomy" id="444597"/>
    <lineage>
        <taxon>Bacteria</taxon>
        <taxon>Bacillati</taxon>
        <taxon>Actinomycetota</taxon>
        <taxon>Actinomycetes</taxon>
        <taxon>Mycobacteriales</taxon>
        <taxon>Mycobacteriaceae</taxon>
        <taxon>Mycolicibacterium</taxon>
    </lineage>
</organism>
<accession>A0A1X0DAT9</accession>
<comment type="caution">
    <text evidence="1">The sequence shown here is derived from an EMBL/GenBank/DDBJ whole genome shotgun (WGS) entry which is preliminary data.</text>
</comment>
<dbReference type="AlphaFoldDB" id="A0A1X0DAT9"/>
<evidence type="ECO:0000313" key="2">
    <source>
        <dbReference type="Proteomes" id="UP000192801"/>
    </source>
</evidence>
<name>A0A1X0DAT9_9MYCO</name>
<dbReference type="Proteomes" id="UP000192801">
    <property type="component" value="Unassembled WGS sequence"/>
</dbReference>
<sequence>MRTILTGLLWLLTTLTLAVAVPAGWAQQNLIRADGYAALAQRAASDQQLQAAVAGQLSTQIVNLAGTESDIKPAVIRVVATSYTRSSAFPAQFAQANRYAHRWLFTNTICSDVDERGRWVIDLAPMLADSAFQQTLTDYNITVPTTVPVPLTENAPSALRPGALRSAAVWGPWISIGAGVLAAVFAVLMLWSSRRLGRGLTALGLSGLLVGGAGWAALEIGRGKVENALNQSAPDVRQAADAVVATVTASTHQWLNLALVIGGGLVVVGVILTLLGGLRRAH</sequence>
<dbReference type="EMBL" id="MVHS01000032">
    <property type="protein sequence ID" value="ORA69503.1"/>
    <property type="molecule type" value="Genomic_DNA"/>
</dbReference>